<proteinExistence type="predicted"/>
<gene>
    <name evidence="1" type="ORF">BD310DRAFT_979866</name>
</gene>
<keyword evidence="2" id="KW-1185">Reference proteome</keyword>
<dbReference type="Proteomes" id="UP000292082">
    <property type="component" value="Unassembled WGS sequence"/>
</dbReference>
<name>A0A4Q9PLP9_9APHY</name>
<reference evidence="1 2" key="1">
    <citation type="submission" date="2019-01" db="EMBL/GenBank/DDBJ databases">
        <title>Draft genome sequences of three monokaryotic isolates of the white-rot basidiomycete fungus Dichomitus squalens.</title>
        <authorList>
            <consortium name="DOE Joint Genome Institute"/>
            <person name="Lopez S.C."/>
            <person name="Andreopoulos B."/>
            <person name="Pangilinan J."/>
            <person name="Lipzen A."/>
            <person name="Riley R."/>
            <person name="Ahrendt S."/>
            <person name="Ng V."/>
            <person name="Barry K."/>
            <person name="Daum C."/>
            <person name="Grigoriev I.V."/>
            <person name="Hilden K.S."/>
            <person name="Makela M.R."/>
            <person name="de Vries R.P."/>
        </authorList>
    </citation>
    <scope>NUCLEOTIDE SEQUENCE [LARGE SCALE GENOMIC DNA]</scope>
    <source>
        <strain evidence="1 2">CBS 464.89</strain>
    </source>
</reference>
<accession>A0A4Q9PLP9</accession>
<dbReference type="EMBL" id="ML145175">
    <property type="protein sequence ID" value="TBU55102.1"/>
    <property type="molecule type" value="Genomic_DNA"/>
</dbReference>
<dbReference type="AlphaFoldDB" id="A0A4Q9PLP9"/>
<evidence type="ECO:0000313" key="2">
    <source>
        <dbReference type="Proteomes" id="UP000292082"/>
    </source>
</evidence>
<evidence type="ECO:0000313" key="1">
    <source>
        <dbReference type="EMBL" id="TBU55102.1"/>
    </source>
</evidence>
<protein>
    <submittedName>
        <fullName evidence="1">Uncharacterized protein</fullName>
    </submittedName>
</protein>
<organism evidence="1 2">
    <name type="scientific">Dichomitus squalens</name>
    <dbReference type="NCBI Taxonomy" id="114155"/>
    <lineage>
        <taxon>Eukaryota</taxon>
        <taxon>Fungi</taxon>
        <taxon>Dikarya</taxon>
        <taxon>Basidiomycota</taxon>
        <taxon>Agaricomycotina</taxon>
        <taxon>Agaricomycetes</taxon>
        <taxon>Polyporales</taxon>
        <taxon>Polyporaceae</taxon>
        <taxon>Dichomitus</taxon>
    </lineage>
</organism>
<sequence>MSSTATTPAQDLNAVMASCYTAHPETEGGRLRAHKIEVHVTLRTIIPKHAPHLPPTRPPLQGDATRLANHPDLADECGTFDAVLLLGPLYHIMAADLRASALRDARYARYRDLALEEPARLARKPEFYARHAQDGVYVKLAPGVEDVEMVGTEGLLAGGLDKLVNELEGEEFEKCLDVGADEHGWRMADLIVGVAMKV</sequence>